<dbReference type="RefSeq" id="WP_072897966.1">
    <property type="nucleotide sequence ID" value="NZ_FQWZ01000005.1"/>
</dbReference>
<reference evidence="2 3" key="1">
    <citation type="submission" date="2016-11" db="EMBL/GenBank/DDBJ databases">
        <authorList>
            <person name="Jaros S."/>
            <person name="Januszkiewicz K."/>
            <person name="Wedrychowicz H."/>
        </authorList>
    </citation>
    <scope>NUCLEOTIDE SEQUENCE [LARGE SCALE GENOMIC DNA]</scope>
    <source>
        <strain evidence="2 3">CGMCC 1.7049</strain>
    </source>
</reference>
<evidence type="ECO:0008006" key="4">
    <source>
        <dbReference type="Google" id="ProtNLM"/>
    </source>
</evidence>
<evidence type="ECO:0000313" key="2">
    <source>
        <dbReference type="EMBL" id="SHH08465.1"/>
    </source>
</evidence>
<dbReference type="PROSITE" id="PS51257">
    <property type="entry name" value="PROKAR_LIPOPROTEIN"/>
    <property type="match status" value="1"/>
</dbReference>
<accession>A0A1M5Q2X4</accession>
<dbReference type="STRING" id="490188.SAMN04488068_2480"/>
<evidence type="ECO:0000256" key="1">
    <source>
        <dbReference type="SAM" id="SignalP"/>
    </source>
</evidence>
<organism evidence="2 3">
    <name type="scientific">Hydrocarboniphaga daqingensis</name>
    <dbReference type="NCBI Taxonomy" id="490188"/>
    <lineage>
        <taxon>Bacteria</taxon>
        <taxon>Pseudomonadati</taxon>
        <taxon>Pseudomonadota</taxon>
        <taxon>Gammaproteobacteria</taxon>
        <taxon>Nevskiales</taxon>
        <taxon>Nevskiaceae</taxon>
        <taxon>Hydrocarboniphaga</taxon>
    </lineage>
</organism>
<keyword evidence="3" id="KW-1185">Reference proteome</keyword>
<keyword evidence="1" id="KW-0732">Signal</keyword>
<dbReference type="Proteomes" id="UP000199758">
    <property type="component" value="Unassembled WGS sequence"/>
</dbReference>
<dbReference type="OrthoDB" id="5598420at2"/>
<sequence length="92" mass="9833">MKRPSISLLLIFSGALALQGCAANRYCIGEQPYQRAEDRPMLVAVEGLKLPESTNALRIPAQPPAIVPFGTRDAKGDGVCLDKPPGMPKMPS</sequence>
<feature type="chain" id="PRO_5012883788" description="Lipoprotein" evidence="1">
    <location>
        <begin position="23"/>
        <end position="92"/>
    </location>
</feature>
<proteinExistence type="predicted"/>
<dbReference type="AlphaFoldDB" id="A0A1M5Q2X4"/>
<evidence type="ECO:0000313" key="3">
    <source>
        <dbReference type="Proteomes" id="UP000199758"/>
    </source>
</evidence>
<name>A0A1M5Q2X4_9GAMM</name>
<dbReference type="EMBL" id="FQWZ01000005">
    <property type="protein sequence ID" value="SHH08465.1"/>
    <property type="molecule type" value="Genomic_DNA"/>
</dbReference>
<feature type="signal peptide" evidence="1">
    <location>
        <begin position="1"/>
        <end position="22"/>
    </location>
</feature>
<protein>
    <recommendedName>
        <fullName evidence="4">Lipoprotein</fullName>
    </recommendedName>
</protein>
<gene>
    <name evidence="2" type="ORF">SAMN04488068_2480</name>
</gene>